<evidence type="ECO:0000313" key="1">
    <source>
        <dbReference type="EMBL" id="MFC4701518.1"/>
    </source>
</evidence>
<gene>
    <name evidence="1" type="ORF">ACFO4O_15255</name>
</gene>
<proteinExistence type="predicted"/>
<dbReference type="RefSeq" id="WP_382410073.1">
    <property type="nucleotide sequence ID" value="NZ_JBHSGU010000014.1"/>
</dbReference>
<sequence length="126" mass="13817">MINVQINGVMDASYQIHDIGFAKGRANVPGPWYGAELQEVARRQYQTWTPMDPRTIDNCRGAAGLPSGGASQANNTAEFLLRGEAKKADIIQMRSALPLDGNKGGLPEYIIDPKNVRNTDFDIIEL</sequence>
<name>A0ABV9LZT7_9ALTE</name>
<protein>
    <submittedName>
        <fullName evidence="1">Uncharacterized protein</fullName>
    </submittedName>
</protein>
<organism evidence="1 2">
    <name type="scientific">Glaciecola siphonariae</name>
    <dbReference type="NCBI Taxonomy" id="521012"/>
    <lineage>
        <taxon>Bacteria</taxon>
        <taxon>Pseudomonadati</taxon>
        <taxon>Pseudomonadota</taxon>
        <taxon>Gammaproteobacteria</taxon>
        <taxon>Alteromonadales</taxon>
        <taxon>Alteromonadaceae</taxon>
        <taxon>Glaciecola</taxon>
    </lineage>
</organism>
<keyword evidence="2" id="KW-1185">Reference proteome</keyword>
<evidence type="ECO:0000313" key="2">
    <source>
        <dbReference type="Proteomes" id="UP001595897"/>
    </source>
</evidence>
<dbReference type="EMBL" id="JBHSGU010000014">
    <property type="protein sequence ID" value="MFC4701518.1"/>
    <property type="molecule type" value="Genomic_DNA"/>
</dbReference>
<reference evidence="2" key="1">
    <citation type="journal article" date="2019" name="Int. J. Syst. Evol. Microbiol.">
        <title>The Global Catalogue of Microorganisms (GCM) 10K type strain sequencing project: providing services to taxonomists for standard genome sequencing and annotation.</title>
        <authorList>
            <consortium name="The Broad Institute Genomics Platform"/>
            <consortium name="The Broad Institute Genome Sequencing Center for Infectious Disease"/>
            <person name="Wu L."/>
            <person name="Ma J."/>
        </authorList>
    </citation>
    <scope>NUCLEOTIDE SEQUENCE [LARGE SCALE GENOMIC DNA]</scope>
    <source>
        <strain evidence="2">KACC 12507</strain>
    </source>
</reference>
<accession>A0ABV9LZT7</accession>
<comment type="caution">
    <text evidence="1">The sequence shown here is derived from an EMBL/GenBank/DDBJ whole genome shotgun (WGS) entry which is preliminary data.</text>
</comment>
<dbReference type="Proteomes" id="UP001595897">
    <property type="component" value="Unassembled WGS sequence"/>
</dbReference>